<evidence type="ECO:0000313" key="3">
    <source>
        <dbReference type="Proteomes" id="UP000326041"/>
    </source>
</evidence>
<name>A0ABX6AQI6_9ACTN</name>
<dbReference type="GeneID" id="95533775"/>
<sequence length="106" mass="12647">MTYEHHTDSRGSQKLEALRAELDGVDKRLRETLRERIEICVRIAEHKREHAVSMMQPHRINIVQERAARFASENQIDQTFIRRFYDLIIEETCRVEDLVIAGKEWN</sequence>
<dbReference type="Proteomes" id="UP000326041">
    <property type="component" value="Chromosome"/>
</dbReference>
<evidence type="ECO:0000259" key="1">
    <source>
        <dbReference type="PROSITE" id="PS51168"/>
    </source>
</evidence>
<dbReference type="Pfam" id="PF01817">
    <property type="entry name" value="CM_2"/>
    <property type="match status" value="1"/>
</dbReference>
<dbReference type="SUPFAM" id="SSF48600">
    <property type="entry name" value="Chorismate mutase II"/>
    <property type="match status" value="1"/>
</dbReference>
<evidence type="ECO:0000313" key="2">
    <source>
        <dbReference type="EMBL" id="QEV04991.1"/>
    </source>
</evidence>
<dbReference type="InterPro" id="IPR002701">
    <property type="entry name" value="CM_II_prokaryot"/>
</dbReference>
<dbReference type="InterPro" id="IPR036979">
    <property type="entry name" value="CM_dom_sf"/>
</dbReference>
<keyword evidence="3" id="KW-1185">Reference proteome</keyword>
<dbReference type="Gene3D" id="1.20.59.10">
    <property type="entry name" value="Chorismate mutase"/>
    <property type="match status" value="1"/>
</dbReference>
<dbReference type="EMBL" id="CP023697">
    <property type="protein sequence ID" value="QEV04991.1"/>
    <property type="molecule type" value="Genomic_DNA"/>
</dbReference>
<dbReference type="NCBIfam" id="TIGR01803">
    <property type="entry name" value="CM-like"/>
    <property type="match status" value="1"/>
</dbReference>
<protein>
    <submittedName>
        <fullName evidence="2">Chorismate mutase family protein</fullName>
    </submittedName>
</protein>
<dbReference type="SMART" id="SM00830">
    <property type="entry name" value="CM_2"/>
    <property type="match status" value="1"/>
</dbReference>
<dbReference type="InterPro" id="IPR008241">
    <property type="entry name" value="Isochorismate_pyruvate-lyase"/>
</dbReference>
<feature type="domain" description="Chorismate mutase" evidence="1">
    <location>
        <begin position="9"/>
        <end position="100"/>
    </location>
</feature>
<dbReference type="RefSeq" id="WP_055605457.1">
    <property type="nucleotide sequence ID" value="NZ_CP023697.1"/>
</dbReference>
<accession>A0ABX6AQI6</accession>
<reference evidence="2 3" key="1">
    <citation type="submission" date="2017-09" db="EMBL/GenBank/DDBJ databases">
        <authorList>
            <person name="Lee N."/>
            <person name="Cho B.-K."/>
        </authorList>
    </citation>
    <scope>NUCLEOTIDE SEQUENCE [LARGE SCALE GENOMIC DNA]</scope>
    <source>
        <strain evidence="2 3">ATCC 13879</strain>
    </source>
</reference>
<dbReference type="PROSITE" id="PS51168">
    <property type="entry name" value="CHORISMATE_MUT_2"/>
    <property type="match status" value="1"/>
</dbReference>
<gene>
    <name evidence="2" type="ORF">CP972_04210</name>
</gene>
<proteinExistence type="predicted"/>
<dbReference type="InterPro" id="IPR036263">
    <property type="entry name" value="Chorismate_II_sf"/>
</dbReference>
<organism evidence="2 3">
    <name type="scientific">Streptomyces prasinus</name>
    <dbReference type="NCBI Taxonomy" id="67345"/>
    <lineage>
        <taxon>Bacteria</taxon>
        <taxon>Bacillati</taxon>
        <taxon>Actinomycetota</taxon>
        <taxon>Actinomycetes</taxon>
        <taxon>Kitasatosporales</taxon>
        <taxon>Streptomycetaceae</taxon>
        <taxon>Streptomyces</taxon>
    </lineage>
</organism>